<dbReference type="Pfam" id="PF11964">
    <property type="entry name" value="SpoIIAA-like"/>
    <property type="match status" value="1"/>
</dbReference>
<dbReference type="InterPro" id="IPR038396">
    <property type="entry name" value="SpoIIAA-like_sf"/>
</dbReference>
<name>A0A084SKE6_9BACT</name>
<dbReference type="RefSeq" id="WP_043406850.1">
    <property type="nucleotide sequence ID" value="NZ_JPMI01000270.1"/>
</dbReference>
<dbReference type="Proteomes" id="UP000028547">
    <property type="component" value="Unassembled WGS sequence"/>
</dbReference>
<dbReference type="Gene3D" id="3.40.50.10600">
    <property type="entry name" value="SpoIIaa-like domains"/>
    <property type="match status" value="1"/>
</dbReference>
<dbReference type="AlphaFoldDB" id="A0A084SKE6"/>
<reference evidence="1 2" key="1">
    <citation type="submission" date="2014-07" db="EMBL/GenBank/DDBJ databases">
        <title>Draft Genome Sequence of Gephyronic Acid Producer, Cystobacter violaceus Strain Cb vi76.</title>
        <authorList>
            <person name="Stevens D.C."/>
            <person name="Young J."/>
            <person name="Carmichael R."/>
            <person name="Tan J."/>
            <person name="Taylor R.E."/>
        </authorList>
    </citation>
    <scope>NUCLEOTIDE SEQUENCE [LARGE SCALE GENOMIC DNA]</scope>
    <source>
        <strain evidence="1 2">Cb vi76</strain>
    </source>
</reference>
<sequence>MPFQITVYEADRIIDVVYPPQPTAEDVTDYLKRIRETIIRMGGPWSALVDQGQLRVMPPEMVATMASLNAFAQLHGMKRSARVVSDAASGLQAWRMTKQAMLTIPTRTFETREAALAWLRNPDDE</sequence>
<organism evidence="1 2">
    <name type="scientific">Archangium violaceum Cb vi76</name>
    <dbReference type="NCBI Taxonomy" id="1406225"/>
    <lineage>
        <taxon>Bacteria</taxon>
        <taxon>Pseudomonadati</taxon>
        <taxon>Myxococcota</taxon>
        <taxon>Myxococcia</taxon>
        <taxon>Myxococcales</taxon>
        <taxon>Cystobacterineae</taxon>
        <taxon>Archangiaceae</taxon>
        <taxon>Archangium</taxon>
    </lineage>
</organism>
<accession>A0A084SKE6</accession>
<evidence type="ECO:0008006" key="3">
    <source>
        <dbReference type="Google" id="ProtNLM"/>
    </source>
</evidence>
<protein>
    <recommendedName>
        <fullName evidence="3">STAS/SEC14 domain-containing protein</fullName>
    </recommendedName>
</protein>
<evidence type="ECO:0000313" key="2">
    <source>
        <dbReference type="Proteomes" id="UP000028547"/>
    </source>
</evidence>
<evidence type="ECO:0000313" key="1">
    <source>
        <dbReference type="EMBL" id="KFA88931.1"/>
    </source>
</evidence>
<dbReference type="EMBL" id="JPMI01000270">
    <property type="protein sequence ID" value="KFA88931.1"/>
    <property type="molecule type" value="Genomic_DNA"/>
</dbReference>
<dbReference type="InterPro" id="IPR021866">
    <property type="entry name" value="SpoIIAA-like"/>
</dbReference>
<proteinExistence type="predicted"/>
<comment type="caution">
    <text evidence="1">The sequence shown here is derived from an EMBL/GenBank/DDBJ whole genome shotgun (WGS) entry which is preliminary data.</text>
</comment>
<gene>
    <name evidence="1" type="ORF">Q664_37745</name>
</gene>